<proteinExistence type="predicted"/>
<feature type="transmembrane region" description="Helical" evidence="2">
    <location>
        <begin position="162"/>
        <end position="180"/>
    </location>
</feature>
<protein>
    <submittedName>
        <fullName evidence="3">Uncharacterized protein</fullName>
    </submittedName>
</protein>
<dbReference type="AlphaFoldDB" id="A0A8A4ZC06"/>
<feature type="transmembrane region" description="Helical" evidence="2">
    <location>
        <begin position="139"/>
        <end position="156"/>
    </location>
</feature>
<keyword evidence="4" id="KW-1185">Reference proteome</keyword>
<keyword evidence="2" id="KW-0812">Transmembrane</keyword>
<keyword evidence="2" id="KW-1133">Transmembrane helix</keyword>
<dbReference type="KEGG" id="psic:J4E96_16775"/>
<accession>A0A8A4ZC06</accession>
<evidence type="ECO:0000256" key="1">
    <source>
        <dbReference type="SAM" id="MobiDB-lite"/>
    </source>
</evidence>
<feature type="compositionally biased region" description="Low complexity" evidence="1">
    <location>
        <begin position="244"/>
        <end position="271"/>
    </location>
</feature>
<gene>
    <name evidence="3" type="ORF">J4E96_16775</name>
</gene>
<sequence>MRDLAGVAALAVALLWIAYLVPHRLRHRQQLLESCAEDRYSAALRVLAVADPAGRARRAGEARAECGPGSEKRSVLLTARHGPAARGYDAAAARGGRIVDRPHGTQDKISADAARRAAQQRAQRAATLARRGAAARRRAALTVALLAISAAAWIVVGVTTVAVVAAVAPSVALVGVLALGRRAVVHGHAADAAWERRAPVRTGGSQTAAVASTVGVVGRAAHPSEAHTEVIERIRDAATAPEQGAPSADSTAAGTAADGSSADDAAGASAAWSPVPVPRPVYTTKAAAPRREPIPLVLDEPEPAAATSAATSSDEEQVTGDVGRADLEAVDEGANPTLDLDAILARRRTAG</sequence>
<keyword evidence="2" id="KW-0472">Membrane</keyword>
<organism evidence="3 4">
    <name type="scientific">Pengzhenrongella sicca</name>
    <dbReference type="NCBI Taxonomy" id="2819238"/>
    <lineage>
        <taxon>Bacteria</taxon>
        <taxon>Bacillati</taxon>
        <taxon>Actinomycetota</taxon>
        <taxon>Actinomycetes</taxon>
        <taxon>Micrococcales</taxon>
        <taxon>Pengzhenrongella</taxon>
    </lineage>
</organism>
<feature type="compositionally biased region" description="Low complexity" evidence="1">
    <location>
        <begin position="303"/>
        <end position="312"/>
    </location>
</feature>
<evidence type="ECO:0000313" key="4">
    <source>
        <dbReference type="Proteomes" id="UP000663937"/>
    </source>
</evidence>
<dbReference type="EMBL" id="CP071868">
    <property type="protein sequence ID" value="QTE28951.1"/>
    <property type="molecule type" value="Genomic_DNA"/>
</dbReference>
<feature type="transmembrane region" description="Helical" evidence="2">
    <location>
        <begin position="6"/>
        <end position="22"/>
    </location>
</feature>
<dbReference type="Proteomes" id="UP000663937">
    <property type="component" value="Chromosome"/>
</dbReference>
<reference evidence="3" key="1">
    <citation type="submission" date="2021-03" db="EMBL/GenBank/DDBJ databases">
        <title>Pengzhenrongella sicca gen. nov., sp. nov., a new member of suborder Micrococcineae isolated from High-Arctic tundra soil.</title>
        <authorList>
            <person name="Peng F."/>
        </authorList>
    </citation>
    <scope>NUCLEOTIDE SEQUENCE</scope>
    <source>
        <strain evidence="3">LRZ-2</strain>
    </source>
</reference>
<name>A0A8A4ZC06_9MICO</name>
<dbReference type="RefSeq" id="WP_227423206.1">
    <property type="nucleotide sequence ID" value="NZ_CP071868.1"/>
</dbReference>
<feature type="region of interest" description="Disordered" evidence="1">
    <location>
        <begin position="239"/>
        <end position="335"/>
    </location>
</feature>
<evidence type="ECO:0000256" key="2">
    <source>
        <dbReference type="SAM" id="Phobius"/>
    </source>
</evidence>
<evidence type="ECO:0000313" key="3">
    <source>
        <dbReference type="EMBL" id="QTE28951.1"/>
    </source>
</evidence>